<sequence>MVVYAIYNLVLLSKKVSRVTCCLYGFCFVACKGIGSTFTSFSLCHSYNG</sequence>
<dbReference type="EMBL" id="MNCJ02000330">
    <property type="protein sequence ID" value="KAF5766281.1"/>
    <property type="molecule type" value="Genomic_DNA"/>
</dbReference>
<dbReference type="AlphaFoldDB" id="A0A9K3E581"/>
<evidence type="ECO:0000313" key="2">
    <source>
        <dbReference type="Proteomes" id="UP000215914"/>
    </source>
</evidence>
<accession>A0A9K3E581</accession>
<dbReference type="Proteomes" id="UP000215914">
    <property type="component" value="Unassembled WGS sequence"/>
</dbReference>
<protein>
    <submittedName>
        <fullName evidence="1">Uncharacterized protein</fullName>
    </submittedName>
</protein>
<proteinExistence type="predicted"/>
<name>A0A9K3E581_HELAN</name>
<gene>
    <name evidence="1" type="ORF">HanXRQr2_Chr15g0713541</name>
</gene>
<reference evidence="1" key="1">
    <citation type="journal article" date="2017" name="Nature">
        <title>The sunflower genome provides insights into oil metabolism, flowering and Asterid evolution.</title>
        <authorList>
            <person name="Badouin H."/>
            <person name="Gouzy J."/>
            <person name="Grassa C.J."/>
            <person name="Murat F."/>
            <person name="Staton S.E."/>
            <person name="Cottret L."/>
            <person name="Lelandais-Briere C."/>
            <person name="Owens G.L."/>
            <person name="Carrere S."/>
            <person name="Mayjonade B."/>
            <person name="Legrand L."/>
            <person name="Gill N."/>
            <person name="Kane N.C."/>
            <person name="Bowers J.E."/>
            <person name="Hubner S."/>
            <person name="Bellec A."/>
            <person name="Berard A."/>
            <person name="Berges H."/>
            <person name="Blanchet N."/>
            <person name="Boniface M.C."/>
            <person name="Brunel D."/>
            <person name="Catrice O."/>
            <person name="Chaidir N."/>
            <person name="Claudel C."/>
            <person name="Donnadieu C."/>
            <person name="Faraut T."/>
            <person name="Fievet G."/>
            <person name="Helmstetter N."/>
            <person name="King M."/>
            <person name="Knapp S.J."/>
            <person name="Lai Z."/>
            <person name="Le Paslier M.C."/>
            <person name="Lippi Y."/>
            <person name="Lorenzon L."/>
            <person name="Mandel J.R."/>
            <person name="Marage G."/>
            <person name="Marchand G."/>
            <person name="Marquand E."/>
            <person name="Bret-Mestries E."/>
            <person name="Morien E."/>
            <person name="Nambeesan S."/>
            <person name="Nguyen T."/>
            <person name="Pegot-Espagnet P."/>
            <person name="Pouilly N."/>
            <person name="Raftis F."/>
            <person name="Sallet E."/>
            <person name="Schiex T."/>
            <person name="Thomas J."/>
            <person name="Vandecasteele C."/>
            <person name="Vares D."/>
            <person name="Vear F."/>
            <person name="Vautrin S."/>
            <person name="Crespi M."/>
            <person name="Mangin B."/>
            <person name="Burke J.M."/>
            <person name="Salse J."/>
            <person name="Munos S."/>
            <person name="Vincourt P."/>
            <person name="Rieseberg L.H."/>
            <person name="Langlade N.B."/>
        </authorList>
    </citation>
    <scope>NUCLEOTIDE SEQUENCE</scope>
    <source>
        <tissue evidence="1">Leaves</tissue>
    </source>
</reference>
<dbReference type="Gramene" id="mRNA:HanXRQr2_Chr15g0713541">
    <property type="protein sequence ID" value="CDS:HanXRQr2_Chr15g0713541.1"/>
    <property type="gene ID" value="HanXRQr2_Chr15g0713541"/>
</dbReference>
<organism evidence="1 2">
    <name type="scientific">Helianthus annuus</name>
    <name type="common">Common sunflower</name>
    <dbReference type="NCBI Taxonomy" id="4232"/>
    <lineage>
        <taxon>Eukaryota</taxon>
        <taxon>Viridiplantae</taxon>
        <taxon>Streptophyta</taxon>
        <taxon>Embryophyta</taxon>
        <taxon>Tracheophyta</taxon>
        <taxon>Spermatophyta</taxon>
        <taxon>Magnoliopsida</taxon>
        <taxon>eudicotyledons</taxon>
        <taxon>Gunneridae</taxon>
        <taxon>Pentapetalae</taxon>
        <taxon>asterids</taxon>
        <taxon>campanulids</taxon>
        <taxon>Asterales</taxon>
        <taxon>Asteraceae</taxon>
        <taxon>Asteroideae</taxon>
        <taxon>Heliantheae alliance</taxon>
        <taxon>Heliantheae</taxon>
        <taxon>Helianthus</taxon>
    </lineage>
</organism>
<keyword evidence="2" id="KW-1185">Reference proteome</keyword>
<comment type="caution">
    <text evidence="1">The sequence shown here is derived from an EMBL/GenBank/DDBJ whole genome shotgun (WGS) entry which is preliminary data.</text>
</comment>
<reference evidence="1" key="2">
    <citation type="submission" date="2020-06" db="EMBL/GenBank/DDBJ databases">
        <title>Helianthus annuus Genome sequencing and assembly Release 2.</title>
        <authorList>
            <person name="Gouzy J."/>
            <person name="Langlade N."/>
            <person name="Munos S."/>
        </authorList>
    </citation>
    <scope>NUCLEOTIDE SEQUENCE</scope>
    <source>
        <tissue evidence="1">Leaves</tissue>
    </source>
</reference>
<evidence type="ECO:0000313" key="1">
    <source>
        <dbReference type="EMBL" id="KAF5766281.1"/>
    </source>
</evidence>